<keyword evidence="4" id="KW-1185">Reference proteome</keyword>
<dbReference type="GO" id="GO:0005737">
    <property type="term" value="C:cytoplasm"/>
    <property type="evidence" value="ECO:0007669"/>
    <property type="project" value="UniProtKB-SubCell"/>
</dbReference>
<name>A0AAV5P030_9VIBR</name>
<gene>
    <name evidence="3" type="ORF">GCM10007932_52820</name>
</gene>
<protein>
    <recommendedName>
        <fullName evidence="2">RTX toxin-activating lysine-acyltransferase</fullName>
        <ecNumber evidence="2">2.3.1.-</ecNumber>
    </recommendedName>
</protein>
<comment type="function">
    <text evidence="2">Involved in fatty acylation of protoxin at internal lysine residues, thereby converting it to the active toxin.</text>
</comment>
<evidence type="ECO:0000256" key="1">
    <source>
        <dbReference type="ARBA" id="ARBA00005686"/>
    </source>
</evidence>
<evidence type="ECO:0000313" key="4">
    <source>
        <dbReference type="Proteomes" id="UP001156690"/>
    </source>
</evidence>
<keyword evidence="2" id="KW-0204">Cytolysis</keyword>
<dbReference type="Pfam" id="PF02794">
    <property type="entry name" value="HlyC"/>
    <property type="match status" value="1"/>
</dbReference>
<comment type="subcellular location">
    <subcellularLocation>
        <location evidence="2">Cytoplasm</location>
    </subcellularLocation>
</comment>
<keyword evidence="2" id="KW-0808">Transferase</keyword>
<organism evidence="3 4">
    <name type="scientific">Vibrio penaeicida</name>
    <dbReference type="NCBI Taxonomy" id="104609"/>
    <lineage>
        <taxon>Bacteria</taxon>
        <taxon>Pseudomonadati</taxon>
        <taxon>Pseudomonadota</taxon>
        <taxon>Gammaproteobacteria</taxon>
        <taxon>Vibrionales</taxon>
        <taxon>Vibrionaceae</taxon>
        <taxon>Vibrio</taxon>
    </lineage>
</organism>
<dbReference type="GO" id="GO:0016746">
    <property type="term" value="F:acyltransferase activity"/>
    <property type="evidence" value="ECO:0007669"/>
    <property type="project" value="UniProtKB-UniRule"/>
</dbReference>
<dbReference type="InterPro" id="IPR003996">
    <property type="entry name" value="RTX_toxin-activating_protC_bac"/>
</dbReference>
<dbReference type="Proteomes" id="UP001156690">
    <property type="component" value="Unassembled WGS sequence"/>
</dbReference>
<proteinExistence type="inferred from homology"/>
<comment type="similarity">
    <text evidence="1 2">Belongs to the RTX toxin acyltransferase family.</text>
</comment>
<evidence type="ECO:0000256" key="2">
    <source>
        <dbReference type="RuleBase" id="RU368102"/>
    </source>
</evidence>
<reference evidence="4" key="1">
    <citation type="journal article" date="2019" name="Int. J. Syst. Evol. Microbiol.">
        <title>The Global Catalogue of Microorganisms (GCM) 10K type strain sequencing project: providing services to taxonomists for standard genome sequencing and annotation.</title>
        <authorList>
            <consortium name="The Broad Institute Genomics Platform"/>
            <consortium name="The Broad Institute Genome Sequencing Center for Infectious Disease"/>
            <person name="Wu L."/>
            <person name="Ma J."/>
        </authorList>
    </citation>
    <scope>NUCLEOTIDE SEQUENCE [LARGE SCALE GENOMIC DNA]</scope>
    <source>
        <strain evidence="4">NBRC 15640</strain>
    </source>
</reference>
<dbReference type="EC" id="2.3.1.-" evidence="2"/>
<comment type="caution">
    <text evidence="3">The sequence shown here is derived from an EMBL/GenBank/DDBJ whole genome shotgun (WGS) entry which is preliminary data.</text>
</comment>
<dbReference type="GO" id="GO:0009404">
    <property type="term" value="P:toxin metabolic process"/>
    <property type="evidence" value="ECO:0007669"/>
    <property type="project" value="UniProtKB-UniRule"/>
</dbReference>
<dbReference type="RefSeq" id="WP_126608547.1">
    <property type="nucleotide sequence ID" value="NZ_AP025145.1"/>
</dbReference>
<evidence type="ECO:0000313" key="3">
    <source>
        <dbReference type="EMBL" id="GLQ75919.1"/>
    </source>
</evidence>
<dbReference type="AlphaFoldDB" id="A0AAV5P030"/>
<keyword evidence="2" id="KW-0963">Cytoplasm</keyword>
<sequence>MLVSIPPVLNEPLSYQRTLGVCALIFTLDGSSDYSLGKLYEILSRATENEDVEITYSNEGRPQSFKVFACGEVLEHFEVNPSSDWSRLINPLRVHIDNDFYRALGNFFELMACSDLHHNYQAAEYISVCVIPPICNAYFHIFYDSNDFPFGVVSWARMSEKRHSAISNEFQQLEQADWCSGERLFVFDMIAPWGGVSQMCKYLLNEVFLLDSVALADRVKVGGNERKAAFRGSNFQKRKMLRKLEKLNSISELSLHQAQEIHSDLSDTLRKYELRLLLDRNDTQTRETYTLMATQSEQVMSRCSSLLTSHAQLPSKHQEQSIDMDLLLGLSRLAKDYSVDYVDYELEQVFLPFSYFEVIDMMNDAWTKILVGGDQPPSNSFDLSSLNKRVYVDPRALSDSIDRPFCKYMGRKQPIYVYSPYNASVPTALTLAHEYSHAIHFEMNSLESEGLIEDRPIIKEFLALTGELLLTQYLIDNNYVKGVRGDSIVESCSKYLSDYKEQLAQYSDSSKVSYSTNYPLALYLANVFLSDKVTNEQRRVFASSLLKEGKNYDFNQFVNFFLNIERESKRAHQLESECVV</sequence>
<dbReference type="EMBL" id="BSNX01000075">
    <property type="protein sequence ID" value="GLQ75919.1"/>
    <property type="molecule type" value="Genomic_DNA"/>
</dbReference>
<keyword evidence="2" id="KW-0012">Acyltransferase</keyword>
<dbReference type="GO" id="GO:0031640">
    <property type="term" value="P:killing of cells of another organism"/>
    <property type="evidence" value="ECO:0007669"/>
    <property type="project" value="UniProtKB-KW"/>
</dbReference>
<accession>A0AAV5P030</accession>